<dbReference type="PANTHER" id="PTHR46430">
    <property type="entry name" value="PROTEIN SKT5-RELATED"/>
    <property type="match status" value="1"/>
</dbReference>
<feature type="compositionally biased region" description="Low complexity" evidence="2">
    <location>
        <begin position="484"/>
        <end position="494"/>
    </location>
</feature>
<dbReference type="Gene3D" id="1.25.40.10">
    <property type="entry name" value="Tetratricopeptide repeat domain"/>
    <property type="match status" value="2"/>
</dbReference>
<organism evidence="3 4">
    <name type="scientific">Trametes coccinea (strain BRFM310)</name>
    <name type="common">Pycnoporus coccineus</name>
    <dbReference type="NCBI Taxonomy" id="1353009"/>
    <lineage>
        <taxon>Eukaryota</taxon>
        <taxon>Fungi</taxon>
        <taxon>Dikarya</taxon>
        <taxon>Basidiomycota</taxon>
        <taxon>Agaricomycotina</taxon>
        <taxon>Agaricomycetes</taxon>
        <taxon>Polyporales</taxon>
        <taxon>Polyporaceae</taxon>
        <taxon>Trametes</taxon>
    </lineage>
</organism>
<evidence type="ECO:0000313" key="3">
    <source>
        <dbReference type="EMBL" id="OSD01112.1"/>
    </source>
</evidence>
<dbReference type="Pfam" id="PF08238">
    <property type="entry name" value="Sel1"/>
    <property type="match status" value="7"/>
</dbReference>
<dbReference type="EMBL" id="KZ084113">
    <property type="protein sequence ID" value="OSD01112.1"/>
    <property type="molecule type" value="Genomic_DNA"/>
</dbReference>
<dbReference type="SUPFAM" id="SSF81901">
    <property type="entry name" value="HCP-like"/>
    <property type="match status" value="1"/>
</dbReference>
<dbReference type="InterPro" id="IPR006597">
    <property type="entry name" value="Sel1-like"/>
</dbReference>
<dbReference type="SMART" id="SM00671">
    <property type="entry name" value="SEL1"/>
    <property type="match status" value="7"/>
</dbReference>
<name>A0A1Y2IME1_TRAC3</name>
<dbReference type="OrthoDB" id="272077at2759"/>
<feature type="region of interest" description="Disordered" evidence="2">
    <location>
        <begin position="1"/>
        <end position="105"/>
    </location>
</feature>
<dbReference type="STRING" id="1353009.A0A1Y2IME1"/>
<dbReference type="InterPro" id="IPR011990">
    <property type="entry name" value="TPR-like_helical_dom_sf"/>
</dbReference>
<feature type="region of interest" description="Disordered" evidence="2">
    <location>
        <begin position="460"/>
        <end position="506"/>
    </location>
</feature>
<dbReference type="InterPro" id="IPR051726">
    <property type="entry name" value="Chitin_Synth_Reg"/>
</dbReference>
<feature type="compositionally biased region" description="Basic and acidic residues" evidence="2">
    <location>
        <begin position="495"/>
        <end position="506"/>
    </location>
</feature>
<dbReference type="PANTHER" id="PTHR46430:SF1">
    <property type="entry name" value="CHITIN SYNTHASE REGULATOR SKT5-RELATED"/>
    <property type="match status" value="1"/>
</dbReference>
<feature type="compositionally biased region" description="Pro residues" evidence="2">
    <location>
        <begin position="1"/>
        <end position="13"/>
    </location>
</feature>
<dbReference type="AlphaFoldDB" id="A0A1Y2IME1"/>
<proteinExistence type="predicted"/>
<feature type="compositionally biased region" description="Polar residues" evidence="2">
    <location>
        <begin position="78"/>
        <end position="90"/>
    </location>
</feature>
<accession>A0A1Y2IME1</accession>
<dbReference type="Proteomes" id="UP000193067">
    <property type="component" value="Unassembled WGS sequence"/>
</dbReference>
<keyword evidence="4" id="KW-1185">Reference proteome</keyword>
<keyword evidence="1" id="KW-0677">Repeat</keyword>
<gene>
    <name evidence="3" type="ORF">PYCCODRAFT_1436619</name>
</gene>
<evidence type="ECO:0000256" key="1">
    <source>
        <dbReference type="ARBA" id="ARBA00022737"/>
    </source>
</evidence>
<evidence type="ECO:0000313" key="4">
    <source>
        <dbReference type="Proteomes" id="UP000193067"/>
    </source>
</evidence>
<sequence>MYAQPQPRPPPANFAPDFEQRRPSPAREPIPNDRPGSQYSAYPLQQPLPRQTQYDDASYNGDGDGDDFYQSQSQYDQPYTTRSLATQSVRAPSPPQGPILDHSHLRPGNQAALLSHDRTLELYRANAKKTQDPDIQFEFAVFMVDASKTMPIPTPTPGNVMEVEKAIAKRDDLIHEAMSLLKRLADRGHMPSQYFLADCYANGIGTHKGRQDFDRAFPLFVLAAKHGHPDAAYRAGTCCENGWGCRREAAKAVQFYKKAAAAGHPGALYRLGIAELNGELGLSKSPKEGVKYLKRSAENATAEFPHALHELALLHERGIDNVLFVDYEYAAELLAQAAELGYAPSAYRLGECYEYGKMGCPQDPALSIHYYNIAAQQGHRDACFALTAWYLVGSPGVLPQSDTEAYLWARKAAEAGLVKAMYAIGYFLEVGIGTEPNMQEAIQWYKRAADQGDKRAAQRLKGPQNQAIIAPGGPGSVLHRNENGSADSASASGKSGKDKDKDCVIM</sequence>
<feature type="compositionally biased region" description="Low complexity" evidence="2">
    <location>
        <begin position="68"/>
        <end position="77"/>
    </location>
</feature>
<protein>
    <submittedName>
        <fullName evidence="3">HCP-like protein</fullName>
    </submittedName>
</protein>
<reference evidence="3 4" key="1">
    <citation type="journal article" date="2015" name="Biotechnol. Biofuels">
        <title>Enhanced degradation of softwood versus hardwood by the white-rot fungus Pycnoporus coccineus.</title>
        <authorList>
            <person name="Couturier M."/>
            <person name="Navarro D."/>
            <person name="Chevret D."/>
            <person name="Henrissat B."/>
            <person name="Piumi F."/>
            <person name="Ruiz-Duenas F.J."/>
            <person name="Martinez A.T."/>
            <person name="Grigoriev I.V."/>
            <person name="Riley R."/>
            <person name="Lipzen A."/>
            <person name="Berrin J.G."/>
            <person name="Master E.R."/>
            <person name="Rosso M.N."/>
        </authorList>
    </citation>
    <scope>NUCLEOTIDE SEQUENCE [LARGE SCALE GENOMIC DNA]</scope>
    <source>
        <strain evidence="3 4">BRFM310</strain>
    </source>
</reference>
<evidence type="ECO:0000256" key="2">
    <source>
        <dbReference type="SAM" id="MobiDB-lite"/>
    </source>
</evidence>